<dbReference type="PROSITE" id="PS51155">
    <property type="entry name" value="CHIT_BIND_RR_2"/>
    <property type="match status" value="2"/>
</dbReference>
<proteinExistence type="predicted"/>
<feature type="chain" id="PRO_5008586709" description="Cuticle protein 6" evidence="3">
    <location>
        <begin position="22"/>
        <end position="695"/>
    </location>
</feature>
<dbReference type="InterPro" id="IPR000618">
    <property type="entry name" value="Insect_cuticle"/>
</dbReference>
<reference evidence="4" key="1">
    <citation type="submission" date="2015-11" db="EMBL/GenBank/DDBJ databases">
        <title>De novo transcriptome assembly of four potential Pierce s Disease insect vectors from Arizona vineyards.</title>
        <authorList>
            <person name="Tassone E.E."/>
        </authorList>
    </citation>
    <scope>NUCLEOTIDE SEQUENCE</scope>
</reference>
<organism evidence="4">
    <name type="scientific">Graphocephala atropunctata</name>
    <dbReference type="NCBI Taxonomy" id="36148"/>
    <lineage>
        <taxon>Eukaryota</taxon>
        <taxon>Metazoa</taxon>
        <taxon>Ecdysozoa</taxon>
        <taxon>Arthropoda</taxon>
        <taxon>Hexapoda</taxon>
        <taxon>Insecta</taxon>
        <taxon>Pterygota</taxon>
        <taxon>Neoptera</taxon>
        <taxon>Paraneoptera</taxon>
        <taxon>Hemiptera</taxon>
        <taxon>Auchenorrhyncha</taxon>
        <taxon>Membracoidea</taxon>
        <taxon>Cicadellidae</taxon>
        <taxon>Cicadellinae</taxon>
        <taxon>Cicadellini</taxon>
        <taxon>Graphocephala</taxon>
    </lineage>
</organism>
<dbReference type="EMBL" id="GEBQ01027415">
    <property type="protein sequence ID" value="JAT12562.1"/>
    <property type="molecule type" value="Transcribed_RNA"/>
</dbReference>
<evidence type="ECO:0008006" key="5">
    <source>
        <dbReference type="Google" id="ProtNLM"/>
    </source>
</evidence>
<protein>
    <recommendedName>
        <fullName evidence="5">Cuticle protein 6</fullName>
    </recommendedName>
</protein>
<dbReference type="Pfam" id="PF00379">
    <property type="entry name" value="Chitin_bind_4"/>
    <property type="match status" value="2"/>
</dbReference>
<dbReference type="GO" id="GO:0062129">
    <property type="term" value="C:chitin-based extracellular matrix"/>
    <property type="evidence" value="ECO:0007669"/>
    <property type="project" value="TreeGrafter"/>
</dbReference>
<feature type="region of interest" description="Disordered" evidence="2">
    <location>
        <begin position="212"/>
        <end position="233"/>
    </location>
</feature>
<feature type="region of interest" description="Disordered" evidence="2">
    <location>
        <begin position="85"/>
        <end position="104"/>
    </location>
</feature>
<feature type="region of interest" description="Disordered" evidence="2">
    <location>
        <begin position="390"/>
        <end position="426"/>
    </location>
</feature>
<name>A0A1B6KM83_9HEMI</name>
<feature type="non-terminal residue" evidence="4">
    <location>
        <position position="1"/>
    </location>
</feature>
<evidence type="ECO:0000256" key="1">
    <source>
        <dbReference type="PROSITE-ProRule" id="PRU00497"/>
    </source>
</evidence>
<keyword evidence="3" id="KW-0732">Signal</keyword>
<feature type="compositionally biased region" description="Basic and acidic residues" evidence="2">
    <location>
        <begin position="87"/>
        <end position="97"/>
    </location>
</feature>
<evidence type="ECO:0000256" key="2">
    <source>
        <dbReference type="SAM" id="MobiDB-lite"/>
    </source>
</evidence>
<keyword evidence="1" id="KW-0193">Cuticle</keyword>
<dbReference type="AlphaFoldDB" id="A0A1B6KM83"/>
<gene>
    <name evidence="4" type="ORF">g.11192</name>
</gene>
<evidence type="ECO:0000256" key="3">
    <source>
        <dbReference type="SAM" id="SignalP"/>
    </source>
</evidence>
<dbReference type="InterPro" id="IPR050468">
    <property type="entry name" value="Cuticle_Struct_Prot"/>
</dbReference>
<sequence length="695" mass="77950">TSPCPMMLFCYLLSLGAVVEAGYYLQGNRGDYKFGYRTAGQTVEAEASQNNEVQGRYSYIDAKGKTQLVEYTAGVNGFVPRVVTEAKPPEGNKKKPEAVTGQNHEGAYTINIDTTDFKHDQIRNPNGHMKGSFGYRNNGNIFQAIYNTGDDRSTFMAAENNENSNHATVHNDLSLKPVQPKSEIQTNSQETDKFSYLDGESENLGVHHTNVGINTYTDTNEPPVNTKNKQNDQQLGKLSISEELSNSKVALLQNEENEFPERDLSMIQNSKKELGENIDIPAVEIKEFLTSPNLRHDHKNPKELVAPREFEKETNNESFDMDPEASQFDASYKFGFSIDGQSRNEEADSNGNVQGNYSYIGSDGLLNTVEYEAGAEKGFVIKRMTQLKPGEPENVVENQSQSTTADSQGNNYQTTFTESDEESTNFSIGSDLDPNTSDVLSNKPVVLEVVLDVSGIRRATAVSEHNNTKTSFKGGRKEKMLEPSLNISENESQILSDGSYAFSYETGDHSRQESVDPRGNVRSNYQYRTTERNGKTVLVSVTKTIIDPTNENKKTDMIVDSPKNVNLSEKTQEDDELYSSFSKTLHNSRLSSTDRRRNIRRPVNLDNKSTGLKRKVLRRTVPRRNYDQSNHIPPSQSMHRLGDPGNILMNTKMNDDQPEPNEMTTRLSKDLEDKIYSNPIAASFRGNVKYKRNQI</sequence>
<feature type="signal peptide" evidence="3">
    <location>
        <begin position="1"/>
        <end position="21"/>
    </location>
</feature>
<evidence type="ECO:0000313" key="4">
    <source>
        <dbReference type="EMBL" id="JAT12562.1"/>
    </source>
</evidence>
<dbReference type="GO" id="GO:0008010">
    <property type="term" value="F:structural constituent of chitin-based larval cuticle"/>
    <property type="evidence" value="ECO:0007669"/>
    <property type="project" value="TreeGrafter"/>
</dbReference>
<feature type="region of interest" description="Disordered" evidence="2">
    <location>
        <begin position="585"/>
        <end position="608"/>
    </location>
</feature>
<feature type="compositionally biased region" description="Polar residues" evidence="2">
    <location>
        <begin position="396"/>
        <end position="417"/>
    </location>
</feature>
<dbReference type="PANTHER" id="PTHR10380">
    <property type="entry name" value="CUTICLE PROTEIN"/>
    <property type="match status" value="1"/>
</dbReference>
<accession>A0A1B6KM83</accession>